<keyword evidence="8" id="KW-0067">ATP-binding</keyword>
<dbReference type="SMART" id="SM00278">
    <property type="entry name" value="HhH1"/>
    <property type="match status" value="2"/>
</dbReference>
<evidence type="ECO:0000256" key="3">
    <source>
        <dbReference type="ARBA" id="ARBA00023125"/>
    </source>
</evidence>
<dbReference type="InterPro" id="IPR011114">
    <property type="entry name" value="RuvA_C"/>
</dbReference>
<dbReference type="InterPro" id="IPR010994">
    <property type="entry name" value="RuvA_2-like"/>
</dbReference>
<keyword evidence="3 6" id="KW-0238">DNA-binding</keyword>
<evidence type="ECO:0000313" key="9">
    <source>
        <dbReference type="Proteomes" id="UP000781958"/>
    </source>
</evidence>
<feature type="domain" description="Helix-hairpin-helix DNA-binding motif class 1" evidence="7">
    <location>
        <begin position="72"/>
        <end position="91"/>
    </location>
</feature>
<name>A0ABS4SKH0_9PROT</name>
<keyword evidence="9" id="KW-1185">Reference proteome</keyword>
<comment type="subcellular location">
    <subcellularLocation>
        <location evidence="6">Cytoplasm</location>
    </subcellularLocation>
</comment>
<keyword evidence="2 6" id="KW-0227">DNA damage</keyword>
<comment type="subunit">
    <text evidence="6">Homotetramer. Forms an RuvA(8)-RuvB(12)-Holliday junction (HJ) complex. HJ DNA is sandwiched between 2 RuvA tetramers; dsDNA enters through RuvA and exits via RuvB. An RuvB hexamer assembles on each DNA strand where it exits the tetramer. Each RuvB hexamer is contacted by two RuvA subunits (via domain III) on 2 adjacent RuvB subunits; this complex drives branch migration. In the full resolvosome a probable DNA-RuvA(4)-RuvB(12)-RuvC(2) complex forms which resolves the HJ.</text>
</comment>
<feature type="domain" description="Helix-hairpin-helix DNA-binding motif class 1" evidence="7">
    <location>
        <begin position="107"/>
        <end position="126"/>
    </location>
</feature>
<dbReference type="Pfam" id="PF01330">
    <property type="entry name" value="RuvA_N"/>
    <property type="match status" value="1"/>
</dbReference>
<evidence type="ECO:0000256" key="2">
    <source>
        <dbReference type="ARBA" id="ARBA00022763"/>
    </source>
</evidence>
<dbReference type="RefSeq" id="WP_209765630.1">
    <property type="nucleotide sequence ID" value="NZ_JAGINP010000005.1"/>
</dbReference>
<comment type="caution">
    <text evidence="6">Lacks conserved residue(s) required for the propagation of feature annotation.</text>
</comment>
<evidence type="ECO:0000259" key="7">
    <source>
        <dbReference type="SMART" id="SM00278"/>
    </source>
</evidence>
<sequence length="210" mass="21633">MIAKLTGVVDSVGTDWVVVDVNGVGYQAACSNRTLSRMAAGERVALVVETFIREDRITLYGFADAAERDWFRMLTTIQGVGSRLALSILGVLDPDQLTRAIASQDKTALTRADGVGPKVAARIINELKDKVGNLALGASAATAPAGGKAAPAGAGASPDNIIMADAVSALVNLGYGRSEAFGAVVAAGRKLGDAANVSELIRHGLKELSQ</sequence>
<keyword evidence="8" id="KW-0378">Hydrolase</keyword>
<reference evidence="8 9" key="1">
    <citation type="submission" date="2021-03" db="EMBL/GenBank/DDBJ databases">
        <title>Genomic Encyclopedia of Type Strains, Phase III (KMG-III): the genomes of soil and plant-associated and newly described type strains.</title>
        <authorList>
            <person name="Whitman W."/>
        </authorList>
    </citation>
    <scope>NUCLEOTIDE SEQUENCE [LARGE SCALE GENOMIC DNA]</scope>
    <source>
        <strain evidence="8 9">IMMIB AFH-6</strain>
    </source>
</reference>
<organism evidence="8 9">
    <name type="scientific">Azospirillum rugosum</name>
    <dbReference type="NCBI Taxonomy" id="416170"/>
    <lineage>
        <taxon>Bacteria</taxon>
        <taxon>Pseudomonadati</taxon>
        <taxon>Pseudomonadota</taxon>
        <taxon>Alphaproteobacteria</taxon>
        <taxon>Rhodospirillales</taxon>
        <taxon>Azospirillaceae</taxon>
        <taxon>Azospirillum</taxon>
    </lineage>
</organism>
<keyword evidence="8" id="KW-0547">Nucleotide-binding</keyword>
<comment type="caution">
    <text evidence="8">The sequence shown here is derived from an EMBL/GenBank/DDBJ whole genome shotgun (WGS) entry which is preliminary data.</text>
</comment>
<evidence type="ECO:0000313" key="8">
    <source>
        <dbReference type="EMBL" id="MBP2291910.1"/>
    </source>
</evidence>
<dbReference type="InterPro" id="IPR003583">
    <property type="entry name" value="Hlx-hairpin-Hlx_DNA-bd_motif"/>
</dbReference>
<dbReference type="EMBL" id="JAGINP010000005">
    <property type="protein sequence ID" value="MBP2291910.1"/>
    <property type="molecule type" value="Genomic_DNA"/>
</dbReference>
<keyword evidence="5 6" id="KW-0234">DNA repair</keyword>
<dbReference type="GO" id="GO:0003678">
    <property type="term" value="F:DNA helicase activity"/>
    <property type="evidence" value="ECO:0007669"/>
    <property type="project" value="UniProtKB-EC"/>
</dbReference>
<evidence type="ECO:0000256" key="5">
    <source>
        <dbReference type="ARBA" id="ARBA00023204"/>
    </source>
</evidence>
<dbReference type="InterPro" id="IPR013849">
    <property type="entry name" value="DNA_helicase_Holl-junc_RuvA_I"/>
</dbReference>
<comment type="domain">
    <text evidence="6">Has three domains with a flexible linker between the domains II and III and assumes an 'L' shape. Domain III is highly mobile and contacts RuvB.</text>
</comment>
<dbReference type="Pfam" id="PF07499">
    <property type="entry name" value="RuvA_C"/>
    <property type="match status" value="1"/>
</dbReference>
<dbReference type="Gene3D" id="1.10.8.10">
    <property type="entry name" value="DNA helicase RuvA subunit, C-terminal domain"/>
    <property type="match status" value="1"/>
</dbReference>
<feature type="region of interest" description="Domain III" evidence="6">
    <location>
        <begin position="156"/>
        <end position="210"/>
    </location>
</feature>
<dbReference type="Gene3D" id="2.40.50.140">
    <property type="entry name" value="Nucleic acid-binding proteins"/>
    <property type="match status" value="1"/>
</dbReference>
<evidence type="ECO:0000256" key="4">
    <source>
        <dbReference type="ARBA" id="ARBA00023172"/>
    </source>
</evidence>
<dbReference type="GO" id="GO:0016787">
    <property type="term" value="F:hydrolase activity"/>
    <property type="evidence" value="ECO:0007669"/>
    <property type="project" value="UniProtKB-KW"/>
</dbReference>
<dbReference type="HAMAP" id="MF_00031">
    <property type="entry name" value="DNA_HJ_migration_RuvA"/>
    <property type="match status" value="1"/>
</dbReference>
<accession>A0ABS4SKH0</accession>
<dbReference type="CDD" id="cd14332">
    <property type="entry name" value="UBA_RuvA_C"/>
    <property type="match status" value="1"/>
</dbReference>
<keyword evidence="4 6" id="KW-0233">DNA recombination</keyword>
<gene>
    <name evidence="6" type="primary">ruvA</name>
    <name evidence="8" type="ORF">J2851_001671</name>
</gene>
<evidence type="ECO:0000256" key="6">
    <source>
        <dbReference type="HAMAP-Rule" id="MF_00031"/>
    </source>
</evidence>
<dbReference type="NCBIfam" id="TIGR00084">
    <property type="entry name" value="ruvA"/>
    <property type="match status" value="1"/>
</dbReference>
<evidence type="ECO:0000256" key="1">
    <source>
        <dbReference type="ARBA" id="ARBA00022490"/>
    </source>
</evidence>
<dbReference type="InterPro" id="IPR000085">
    <property type="entry name" value="RuvA"/>
</dbReference>
<keyword evidence="1 6" id="KW-0963">Cytoplasm</keyword>
<dbReference type="SUPFAM" id="SSF46929">
    <property type="entry name" value="DNA helicase RuvA subunit, C-terminal domain"/>
    <property type="match status" value="1"/>
</dbReference>
<dbReference type="InterPro" id="IPR036267">
    <property type="entry name" value="RuvA_C_sf"/>
</dbReference>
<dbReference type="Proteomes" id="UP000781958">
    <property type="component" value="Unassembled WGS sequence"/>
</dbReference>
<keyword evidence="8" id="KW-0347">Helicase</keyword>
<dbReference type="Pfam" id="PF14520">
    <property type="entry name" value="HHH_5"/>
    <property type="match status" value="1"/>
</dbReference>
<dbReference type="SUPFAM" id="SSF50249">
    <property type="entry name" value="Nucleic acid-binding proteins"/>
    <property type="match status" value="1"/>
</dbReference>
<comment type="function">
    <text evidence="6">The RuvA-RuvB-RuvC complex processes Holliday junction (HJ) DNA during genetic recombination and DNA repair, while the RuvA-RuvB complex plays an important role in the rescue of blocked DNA replication forks via replication fork reversal (RFR). RuvA specifically binds to HJ cruciform DNA, conferring on it an open structure. The RuvB hexamer acts as an ATP-dependent pump, pulling dsDNA into and through the RuvAB complex. HJ branch migration allows RuvC to scan DNA until it finds its consensus sequence, where it cleaves and resolves the cruciform DNA.</text>
</comment>
<proteinExistence type="inferred from homology"/>
<dbReference type="SUPFAM" id="SSF47781">
    <property type="entry name" value="RuvA domain 2-like"/>
    <property type="match status" value="1"/>
</dbReference>
<dbReference type="InterPro" id="IPR012340">
    <property type="entry name" value="NA-bd_OB-fold"/>
</dbReference>
<dbReference type="Gene3D" id="1.10.150.20">
    <property type="entry name" value="5' to 3' exonuclease, C-terminal subdomain"/>
    <property type="match status" value="1"/>
</dbReference>
<comment type="similarity">
    <text evidence="6">Belongs to the RuvA family.</text>
</comment>
<protein>
    <recommendedName>
        <fullName evidence="6">Holliday junction branch migration complex subunit RuvA</fullName>
    </recommendedName>
</protein>